<dbReference type="RefSeq" id="WP_341470487.1">
    <property type="nucleotide sequence ID" value="NZ_CP128400.1"/>
</dbReference>
<dbReference type="EMBL" id="JACATZ010000003">
    <property type="protein sequence ID" value="NWJ48652.1"/>
    <property type="molecule type" value="Genomic_DNA"/>
</dbReference>
<dbReference type="Proteomes" id="UP000521676">
    <property type="component" value="Unassembled WGS sequence"/>
</dbReference>
<evidence type="ECO:0000313" key="3">
    <source>
        <dbReference type="Proteomes" id="UP000521676"/>
    </source>
</evidence>
<keyword evidence="4" id="KW-1185">Reference proteome</keyword>
<reference evidence="1 3" key="1">
    <citation type="submission" date="2020-06" db="EMBL/GenBank/DDBJ databases">
        <title>Anoxygenic phototrophic Chloroflexota member uses a Type I reaction center.</title>
        <authorList>
            <person name="Tsuji J.M."/>
            <person name="Shaw N.A."/>
            <person name="Nagashima S."/>
            <person name="Venkiteswaran J."/>
            <person name="Schiff S.L."/>
            <person name="Hanada S."/>
            <person name="Tank M."/>
            <person name="Neufeld J.D."/>
        </authorList>
    </citation>
    <scope>NUCLEOTIDE SEQUENCE [LARGE SCALE GENOMIC DNA]</scope>
    <source>
        <strain evidence="1">L227-S17</strain>
    </source>
</reference>
<dbReference type="EMBL" id="CP128400">
    <property type="protein sequence ID" value="WJW68582.1"/>
    <property type="molecule type" value="Genomic_DNA"/>
</dbReference>
<gene>
    <name evidence="1" type="ORF">HXX08_22560</name>
    <name evidence="2" type="ORF">OZ401_004196</name>
</gene>
<evidence type="ECO:0000313" key="4">
    <source>
        <dbReference type="Proteomes" id="UP001431572"/>
    </source>
</evidence>
<dbReference type="Proteomes" id="UP001431572">
    <property type="component" value="Chromosome 2"/>
</dbReference>
<dbReference type="AlphaFoldDB" id="A0A8T7M9N7"/>
<accession>A0A8T7M9N7</accession>
<evidence type="ECO:0000313" key="2">
    <source>
        <dbReference type="EMBL" id="WJW68582.1"/>
    </source>
</evidence>
<protein>
    <submittedName>
        <fullName evidence="1">Uncharacterized protein</fullName>
    </submittedName>
</protein>
<reference evidence="2" key="2">
    <citation type="journal article" date="2024" name="Nature">
        <title>Anoxygenic phototroph of the Chloroflexota uses a type I reaction centre.</title>
        <authorList>
            <person name="Tsuji J.M."/>
            <person name="Shaw N.A."/>
            <person name="Nagashima S."/>
            <person name="Venkiteswaran J.J."/>
            <person name="Schiff S.L."/>
            <person name="Watanabe T."/>
            <person name="Fukui M."/>
            <person name="Hanada S."/>
            <person name="Tank M."/>
            <person name="Neufeld J.D."/>
        </authorList>
    </citation>
    <scope>NUCLEOTIDE SEQUENCE</scope>
    <source>
        <strain evidence="2">L227-S17</strain>
    </source>
</reference>
<organism evidence="1 3">
    <name type="scientific">Candidatus Chlorohelix allophototropha</name>
    <dbReference type="NCBI Taxonomy" id="3003348"/>
    <lineage>
        <taxon>Bacteria</taxon>
        <taxon>Bacillati</taxon>
        <taxon>Chloroflexota</taxon>
        <taxon>Chloroflexia</taxon>
        <taxon>Candidatus Chloroheliales</taxon>
        <taxon>Candidatus Chloroheliaceae</taxon>
        <taxon>Candidatus Chlorohelix</taxon>
    </lineage>
</organism>
<name>A0A8T7M9N7_9CHLR</name>
<evidence type="ECO:0000313" key="1">
    <source>
        <dbReference type="EMBL" id="NWJ48652.1"/>
    </source>
</evidence>
<proteinExistence type="predicted"/>
<sequence length="232" mass="25650">MPVLTNYWFQDTDFRGNTQFLNIGHPAGGWAFINWGNIGSTHSTLVWEREDREFVVDLLPILNASDVLAGVDRIFGGGEAHRTSGIKAGWIPWRYVPYHSKDPGRHADMDLLVRIFFNFHVSTPWYCSDADGDIDYYVVLFLDGAGHLHAHVDGWSYHYNGGGPFCTGAINDRLNGGVPGGVATLQAMLDSRLALFADRRFDMIYLLPGDGTRSGGGAVNVNEHVSLALLPR</sequence>